<dbReference type="GO" id="GO:0005737">
    <property type="term" value="C:cytoplasm"/>
    <property type="evidence" value="ECO:0007669"/>
    <property type="project" value="TreeGrafter"/>
</dbReference>
<dbReference type="EC" id="2.7.-.-" evidence="8"/>
<evidence type="ECO:0000256" key="2">
    <source>
        <dbReference type="ARBA" id="ARBA00022679"/>
    </source>
</evidence>
<dbReference type="Gene3D" id="3.30.470.160">
    <property type="entry name" value="Inositol polyphosphate kinase"/>
    <property type="match status" value="2"/>
</dbReference>
<keyword evidence="5" id="KW-0067">ATP-binding</keyword>
<evidence type="ECO:0000256" key="4">
    <source>
        <dbReference type="ARBA" id="ARBA00022777"/>
    </source>
</evidence>
<comment type="catalytic activity">
    <reaction evidence="6">
        <text>1D-myo-inositol 1,4,5-trisphosphate + 2 ATP = 1D-myo-inositol 1,3,4,5,6-pentakisphosphate + 2 ADP + 2 H(+)</text>
        <dbReference type="Rhea" id="RHEA:32359"/>
        <dbReference type="ChEBI" id="CHEBI:15378"/>
        <dbReference type="ChEBI" id="CHEBI:30616"/>
        <dbReference type="ChEBI" id="CHEBI:57733"/>
        <dbReference type="ChEBI" id="CHEBI:203600"/>
        <dbReference type="ChEBI" id="CHEBI:456216"/>
        <dbReference type="EC" id="2.7.1.151"/>
    </reaction>
</comment>
<evidence type="ECO:0000256" key="1">
    <source>
        <dbReference type="ARBA" id="ARBA00007374"/>
    </source>
</evidence>
<evidence type="ECO:0000256" key="5">
    <source>
        <dbReference type="ARBA" id="ARBA00022840"/>
    </source>
</evidence>
<evidence type="ECO:0000256" key="6">
    <source>
        <dbReference type="ARBA" id="ARBA00036164"/>
    </source>
</evidence>
<dbReference type="PANTHER" id="PTHR12400">
    <property type="entry name" value="INOSITOL POLYPHOSPHATE KINASE"/>
    <property type="match status" value="1"/>
</dbReference>
<dbReference type="Proteomes" id="UP000244803">
    <property type="component" value="Chromosome 3"/>
</dbReference>
<dbReference type="Pfam" id="PF03770">
    <property type="entry name" value="IPK"/>
    <property type="match status" value="1"/>
</dbReference>
<dbReference type="EMBL" id="CP056066">
    <property type="protein sequence ID" value="UKJ88749.2"/>
    <property type="molecule type" value="Genomic_DNA"/>
</dbReference>
<comment type="catalytic activity">
    <reaction evidence="7">
        <text>1D-myo-inositol 1,3,4,6-tetrakisphosphate + ATP = 1D-myo-inositol 1,3,4,5,6-pentakisphosphate + ADP + H(+)</text>
        <dbReference type="Rhea" id="RHEA:12717"/>
        <dbReference type="ChEBI" id="CHEBI:15378"/>
        <dbReference type="ChEBI" id="CHEBI:30616"/>
        <dbReference type="ChEBI" id="CHEBI:57660"/>
        <dbReference type="ChEBI" id="CHEBI:57733"/>
        <dbReference type="ChEBI" id="CHEBI:456216"/>
        <dbReference type="EC" id="2.7.1.140"/>
    </reaction>
</comment>
<evidence type="ECO:0000256" key="8">
    <source>
        <dbReference type="RuleBase" id="RU363090"/>
    </source>
</evidence>
<dbReference type="InterPro" id="IPR005522">
    <property type="entry name" value="IPK"/>
</dbReference>
<name>A0A976M5E7_THEOR</name>
<accession>A0A976M5E7</accession>
<reference evidence="9" key="1">
    <citation type="submission" date="2022-07" db="EMBL/GenBank/DDBJ databases">
        <title>Evaluation of T. orientalis genome assembly methods using nanopore sequencing and analysis of variation between genomes.</title>
        <authorList>
            <person name="Yam J."/>
            <person name="Micallef M.L."/>
            <person name="Liu M."/>
            <person name="Djordjevic S.P."/>
            <person name="Bogema D.R."/>
            <person name="Jenkins C."/>
        </authorList>
    </citation>
    <scope>NUCLEOTIDE SEQUENCE</scope>
    <source>
        <strain evidence="9">Fish Creek</strain>
    </source>
</reference>
<evidence type="ECO:0000313" key="10">
    <source>
        <dbReference type="Proteomes" id="UP000244803"/>
    </source>
</evidence>
<dbReference type="OrthoDB" id="338650at2759"/>
<proteinExistence type="inferred from homology"/>
<dbReference type="GO" id="GO:0005524">
    <property type="term" value="F:ATP binding"/>
    <property type="evidence" value="ECO:0007669"/>
    <property type="project" value="UniProtKB-KW"/>
</dbReference>
<keyword evidence="3" id="KW-0547">Nucleotide-binding</keyword>
<dbReference type="GO" id="GO:0008440">
    <property type="term" value="F:inositol-1,4,5-trisphosphate 3-kinase activity"/>
    <property type="evidence" value="ECO:0007669"/>
    <property type="project" value="TreeGrafter"/>
</dbReference>
<evidence type="ECO:0000256" key="3">
    <source>
        <dbReference type="ARBA" id="ARBA00022741"/>
    </source>
</evidence>
<comment type="similarity">
    <text evidence="1 8">Belongs to the inositol phosphokinase (IPK) family.</text>
</comment>
<keyword evidence="2 8" id="KW-0808">Transferase</keyword>
<dbReference type="InterPro" id="IPR038286">
    <property type="entry name" value="IPK_sf"/>
</dbReference>
<dbReference type="AlphaFoldDB" id="A0A976M5E7"/>
<dbReference type="GO" id="GO:0032958">
    <property type="term" value="P:inositol phosphate biosynthetic process"/>
    <property type="evidence" value="ECO:0007669"/>
    <property type="project" value="InterPro"/>
</dbReference>
<protein>
    <recommendedName>
        <fullName evidence="8">Kinase</fullName>
        <ecNumber evidence="8">2.7.-.-</ecNumber>
    </recommendedName>
</protein>
<organism evidence="9 10">
    <name type="scientific">Theileria orientalis</name>
    <dbReference type="NCBI Taxonomy" id="68886"/>
    <lineage>
        <taxon>Eukaryota</taxon>
        <taxon>Sar</taxon>
        <taxon>Alveolata</taxon>
        <taxon>Apicomplexa</taxon>
        <taxon>Aconoidasida</taxon>
        <taxon>Piroplasmida</taxon>
        <taxon>Theileriidae</taxon>
        <taxon>Theileria</taxon>
    </lineage>
</organism>
<dbReference type="SUPFAM" id="SSF56104">
    <property type="entry name" value="SAICAR synthase-like"/>
    <property type="match status" value="1"/>
</dbReference>
<dbReference type="GO" id="GO:0051765">
    <property type="term" value="F:inositol tetrakisphosphate kinase activity"/>
    <property type="evidence" value="ECO:0007669"/>
    <property type="project" value="TreeGrafter"/>
</dbReference>
<gene>
    <name evidence="9" type="ORF">MACJ_001994</name>
</gene>
<evidence type="ECO:0000313" key="9">
    <source>
        <dbReference type="EMBL" id="UKJ88749.2"/>
    </source>
</evidence>
<dbReference type="GO" id="GO:0005634">
    <property type="term" value="C:nucleus"/>
    <property type="evidence" value="ECO:0007669"/>
    <property type="project" value="TreeGrafter"/>
</dbReference>
<evidence type="ECO:0000256" key="7">
    <source>
        <dbReference type="ARBA" id="ARBA00036525"/>
    </source>
</evidence>
<sequence>MLDLMEHASDDAFDDNVEVPVPLETLGIDQLKLSGTSLILRDFDKKYIYKVIKLHSATEALFYSIAYRIYPPNVDDLRVNNINSKTFNNLSYLVEQEMIPQFYGITTISRNDYSWYELGKNSTKNDNIYRAIKLENLLRDFNNPGIIDIKLGSHNFNYSTNYGEIDDHLKLKCIDTYREMKHKYRDSVSHNKPFDYQLDLNASELGLPESYKSLDANTLQSVFKSWRQKQVAMETTEQELGFRISSIYFELPNKKYLITSSEAKQLNKSETVNILNDIFKQNQYGHFKLKFIEFLNRLKSWILLQTSISIVASSILIIFDQNDLQHYKIKWIDFTHINHNSTNEDNSNMIKGINNLIGIVENRESL</sequence>
<dbReference type="PANTHER" id="PTHR12400:SF51">
    <property type="entry name" value="INOSITOL POLYPHOSPHATE MULTIKINASE"/>
    <property type="match status" value="1"/>
</dbReference>
<keyword evidence="4 8" id="KW-0418">Kinase</keyword>